<evidence type="ECO:0000256" key="6">
    <source>
        <dbReference type="ARBA" id="ARBA00023146"/>
    </source>
</evidence>
<evidence type="ECO:0000256" key="5">
    <source>
        <dbReference type="ARBA" id="ARBA00022917"/>
    </source>
</evidence>
<comment type="domain">
    <text evidence="8">ValRS has two distinct active sites: one for aminoacylation and one for editing. The misactivated threonine is translocated from the active site to the editing site.</text>
</comment>
<evidence type="ECO:0000313" key="11">
    <source>
        <dbReference type="EMBL" id="SMD19546.1"/>
    </source>
</evidence>
<keyword evidence="2 8" id="KW-0436">Ligase</keyword>
<dbReference type="PANTHER" id="PTHR11946">
    <property type="entry name" value="VALYL-TRNA SYNTHETASES"/>
    <property type="match status" value="1"/>
</dbReference>
<keyword evidence="3 8" id="KW-0547">Nucleotide-binding</keyword>
<dbReference type="GO" id="GO:0005829">
    <property type="term" value="C:cytosol"/>
    <property type="evidence" value="ECO:0007669"/>
    <property type="project" value="TreeGrafter"/>
</dbReference>
<dbReference type="PANTHER" id="PTHR11946:SF93">
    <property type="entry name" value="VALINE--TRNA LIGASE, CHLOROPLASTIC_MITOCHONDRIAL 2"/>
    <property type="match status" value="1"/>
</dbReference>
<evidence type="ECO:0000256" key="1">
    <source>
        <dbReference type="ARBA" id="ARBA00022490"/>
    </source>
</evidence>
<dbReference type="GO" id="GO:0005524">
    <property type="term" value="F:ATP binding"/>
    <property type="evidence" value="ECO:0007669"/>
    <property type="project" value="UniProtKB-UniRule"/>
</dbReference>
<dbReference type="GO" id="GO:0002161">
    <property type="term" value="F:aminoacyl-tRNA deacylase activity"/>
    <property type="evidence" value="ECO:0007669"/>
    <property type="project" value="InterPro"/>
</dbReference>
<dbReference type="InterPro" id="IPR013155">
    <property type="entry name" value="M/V/L/I-tRNA-synth_anticd-bd"/>
</dbReference>
<comment type="similarity">
    <text evidence="8">Belongs to the class-I aminoacyl-tRNA synthetase family. ValS type 2 subfamily.</text>
</comment>
<dbReference type="InterPro" id="IPR048044">
    <property type="entry name" value="Valyl-tRNA_ligase_actino"/>
</dbReference>
<comment type="catalytic activity">
    <reaction evidence="7 8">
        <text>tRNA(Val) + L-valine + ATP = L-valyl-tRNA(Val) + AMP + diphosphate</text>
        <dbReference type="Rhea" id="RHEA:10704"/>
        <dbReference type="Rhea" id="RHEA-COMP:9672"/>
        <dbReference type="Rhea" id="RHEA-COMP:9708"/>
        <dbReference type="ChEBI" id="CHEBI:30616"/>
        <dbReference type="ChEBI" id="CHEBI:33019"/>
        <dbReference type="ChEBI" id="CHEBI:57762"/>
        <dbReference type="ChEBI" id="CHEBI:78442"/>
        <dbReference type="ChEBI" id="CHEBI:78537"/>
        <dbReference type="ChEBI" id="CHEBI:456215"/>
        <dbReference type="EC" id="6.1.1.9"/>
    </reaction>
</comment>
<dbReference type="GO" id="GO:0004832">
    <property type="term" value="F:valine-tRNA ligase activity"/>
    <property type="evidence" value="ECO:0007669"/>
    <property type="project" value="UniProtKB-UniRule"/>
</dbReference>
<organism evidence="11 12">
    <name type="scientific">Kibdelosporangium aridum</name>
    <dbReference type="NCBI Taxonomy" id="2030"/>
    <lineage>
        <taxon>Bacteria</taxon>
        <taxon>Bacillati</taxon>
        <taxon>Actinomycetota</taxon>
        <taxon>Actinomycetes</taxon>
        <taxon>Pseudonocardiales</taxon>
        <taxon>Pseudonocardiaceae</taxon>
        <taxon>Kibdelosporangium</taxon>
    </lineage>
</organism>
<dbReference type="Gene3D" id="1.10.730.10">
    <property type="entry name" value="Isoleucyl-tRNA Synthetase, Domain 1"/>
    <property type="match status" value="1"/>
</dbReference>
<feature type="binding site" evidence="8">
    <location>
        <position position="597"/>
    </location>
    <ligand>
        <name>ATP</name>
        <dbReference type="ChEBI" id="CHEBI:30616"/>
    </ligand>
</feature>
<dbReference type="EC" id="6.1.1.9" evidence="8"/>
<dbReference type="CDD" id="cd07962">
    <property type="entry name" value="Anticodon_Ia_Val"/>
    <property type="match status" value="1"/>
</dbReference>
<keyword evidence="12" id="KW-1185">Reference proteome</keyword>
<comment type="subcellular location">
    <subcellularLocation>
        <location evidence="8">Cytoplasm</location>
    </subcellularLocation>
</comment>
<dbReference type="Proteomes" id="UP000192674">
    <property type="component" value="Unassembled WGS sequence"/>
</dbReference>
<accession>A0A1Y5XVU6</accession>
<protein>
    <recommendedName>
        <fullName evidence="8">Valine--tRNA ligase</fullName>
        <ecNumber evidence="8">6.1.1.9</ecNumber>
    </recommendedName>
    <alternativeName>
        <fullName evidence="8">Valyl-tRNA synthetase</fullName>
        <shortName evidence="8">ValRS</shortName>
    </alternativeName>
</protein>
<dbReference type="InterPro" id="IPR009008">
    <property type="entry name" value="Val/Leu/Ile-tRNA-synth_edit"/>
</dbReference>
<evidence type="ECO:0000256" key="2">
    <source>
        <dbReference type="ARBA" id="ARBA00022598"/>
    </source>
</evidence>
<dbReference type="PRINTS" id="PR00986">
    <property type="entry name" value="TRNASYNTHVAL"/>
</dbReference>
<evidence type="ECO:0000256" key="3">
    <source>
        <dbReference type="ARBA" id="ARBA00022741"/>
    </source>
</evidence>
<evidence type="ECO:0000313" key="12">
    <source>
        <dbReference type="Proteomes" id="UP000192674"/>
    </source>
</evidence>
<dbReference type="AlphaFoldDB" id="A0A1Y5XVU6"/>
<name>A0A1Y5XVU6_KIBAR</name>
<dbReference type="SUPFAM" id="SSF52374">
    <property type="entry name" value="Nucleotidylyl transferase"/>
    <property type="match status" value="1"/>
</dbReference>
<dbReference type="NCBIfam" id="NF009687">
    <property type="entry name" value="PRK13208.1"/>
    <property type="match status" value="1"/>
</dbReference>
<feature type="short sequence motif" description="'HIGH' region" evidence="8">
    <location>
        <begin position="73"/>
        <end position="83"/>
    </location>
</feature>
<evidence type="ECO:0000259" key="9">
    <source>
        <dbReference type="Pfam" id="PF00133"/>
    </source>
</evidence>
<keyword evidence="4 8" id="KW-0067">ATP-binding</keyword>
<dbReference type="Pfam" id="PF00133">
    <property type="entry name" value="tRNA-synt_1"/>
    <property type="match status" value="1"/>
</dbReference>
<gene>
    <name evidence="8" type="primary">valS</name>
    <name evidence="11" type="ORF">SAMN05661093_06193</name>
</gene>
<comment type="subunit">
    <text evidence="8">Monomer.</text>
</comment>
<keyword evidence="1 8" id="KW-0963">Cytoplasm</keyword>
<dbReference type="InterPro" id="IPR033705">
    <property type="entry name" value="Anticodon_Ia_Val"/>
</dbReference>
<dbReference type="Gene3D" id="3.40.50.620">
    <property type="entry name" value="HUPs"/>
    <property type="match status" value="2"/>
</dbReference>
<dbReference type="Pfam" id="PF08264">
    <property type="entry name" value="Anticodon_1"/>
    <property type="match status" value="1"/>
</dbReference>
<dbReference type="InterPro" id="IPR002300">
    <property type="entry name" value="aa-tRNA-synth_Ia"/>
</dbReference>
<dbReference type="EMBL" id="FWXV01000005">
    <property type="protein sequence ID" value="SMD19546.1"/>
    <property type="molecule type" value="Genomic_DNA"/>
</dbReference>
<feature type="domain" description="Aminoacyl-tRNA synthetase class Ia" evidence="9">
    <location>
        <begin position="44"/>
        <end position="632"/>
    </location>
</feature>
<dbReference type="InterPro" id="IPR002303">
    <property type="entry name" value="Valyl-tRNA_ligase"/>
</dbReference>
<keyword evidence="6 8" id="KW-0030">Aminoacyl-tRNA synthetase</keyword>
<keyword evidence="5 8" id="KW-0648">Protein biosynthesis</keyword>
<dbReference type="Gene3D" id="3.90.740.10">
    <property type="entry name" value="Valyl/Leucyl/Isoleucyl-tRNA synthetase, editing domain"/>
    <property type="match status" value="1"/>
</dbReference>
<dbReference type="SUPFAM" id="SSF50677">
    <property type="entry name" value="ValRS/IleRS/LeuRS editing domain"/>
    <property type="match status" value="1"/>
</dbReference>
<dbReference type="HAMAP" id="MF_02005">
    <property type="entry name" value="Val_tRNA_synth_type2"/>
    <property type="match status" value="1"/>
</dbReference>
<feature type="domain" description="Methionyl/Valyl/Leucyl/Isoleucyl-tRNA synthetase anticodon-binding" evidence="10">
    <location>
        <begin position="672"/>
        <end position="810"/>
    </location>
</feature>
<dbReference type="InterPro" id="IPR009080">
    <property type="entry name" value="tRNAsynth_Ia_anticodon-bd"/>
</dbReference>
<evidence type="ECO:0000256" key="8">
    <source>
        <dbReference type="HAMAP-Rule" id="MF_02005"/>
    </source>
</evidence>
<reference evidence="11 12" key="1">
    <citation type="submission" date="2017-04" db="EMBL/GenBank/DDBJ databases">
        <authorList>
            <person name="Afonso C.L."/>
            <person name="Miller P.J."/>
            <person name="Scott M.A."/>
            <person name="Spackman E."/>
            <person name="Goraichik I."/>
            <person name="Dimitrov K.M."/>
            <person name="Suarez D.L."/>
            <person name="Swayne D.E."/>
        </authorList>
    </citation>
    <scope>NUCLEOTIDE SEQUENCE [LARGE SCALE GENOMIC DNA]</scope>
    <source>
        <strain evidence="11 12">DSM 43828</strain>
    </source>
</reference>
<dbReference type="SUPFAM" id="SSF47323">
    <property type="entry name" value="Anticodon-binding domain of a subclass of class I aminoacyl-tRNA synthetases"/>
    <property type="match status" value="1"/>
</dbReference>
<evidence type="ECO:0000256" key="7">
    <source>
        <dbReference type="ARBA" id="ARBA00047552"/>
    </source>
</evidence>
<evidence type="ECO:0000256" key="4">
    <source>
        <dbReference type="ARBA" id="ARBA00022840"/>
    </source>
</evidence>
<dbReference type="GO" id="GO:0006438">
    <property type="term" value="P:valyl-tRNA aminoacylation"/>
    <property type="evidence" value="ECO:0007669"/>
    <property type="project" value="UniProtKB-UniRule"/>
</dbReference>
<dbReference type="InterPro" id="IPR014729">
    <property type="entry name" value="Rossmann-like_a/b/a_fold"/>
</dbReference>
<dbReference type="InterPro" id="IPR001412">
    <property type="entry name" value="aa-tRNA-synth_I_CS"/>
</dbReference>
<dbReference type="InterPro" id="IPR022874">
    <property type="entry name" value="Valine-tRNA_ligase_type_2"/>
</dbReference>
<proteinExistence type="inferred from homology"/>
<comment type="function">
    <text evidence="8">Catalyzes the attachment of valine to tRNA(Val). As ValRS can inadvertently accommodate and process structurally similar amino acids such as threonine, to avoid such errors, it has a 'posttransfer' editing activity that hydrolyzes mischarged Thr-tRNA(Val) in a tRNA-dependent manner.</text>
</comment>
<dbReference type="PROSITE" id="PS00178">
    <property type="entry name" value="AA_TRNA_LIGASE_I"/>
    <property type="match status" value="1"/>
</dbReference>
<evidence type="ECO:0000259" key="10">
    <source>
        <dbReference type="Pfam" id="PF08264"/>
    </source>
</evidence>
<sequence length="858" mass="96105">MVRSYQESCPAAAIFTRFARTTRLTLALMSVPDRPSLDGLAEKWSAQWEATGLYRFDAPQQRADVFSIDTPPPTVSGSLHVGHVFSYTHTDIIARYQRMRGKHVFYPMGWDDNGLPTERRVQNYFGVRCDPSLPYDPSFEAPRPGNKKVQDVSRRNFIELCERLTVEDEKAFEDLWRRLGLSVDWAMTYTTIGQRSQRVSQRAFLRQLQAGEVYQSEAPTLWDVGFRTAVAQAELEDRDHPGAWHRIAFHTPAGEKLHIETTRPELLPACVALIAHPDDARYQDLFGTTVTSPVFGMEIPVLAHQAAEPERGAGIAMCCTFGDLTDVRWWRELKLPTRTIIGRDGRILPDAPEGLNAEAYQQIAGATVHTARERVVAMLRESGDLDGEPRAIVRPVKFYEKGDKPLEIVASKQWFIRSVAHQDVLLRRGEELRWHPAALKVRYDDWVRGLNGDWLISRQRYFGVPFPVWYALDAQGEPGELILPSEDVLPVDPSSDVPSGYTADQRGKPGGFIGETDVMDTWATSSLTPQIVCGWEEDPARYALTYPMDLRPQAHDIIRTWLFATILRAELDSRTLPWRHAALSGWILDPDRKKMSKSKGNVVTPMGLLEQYSPDAVRYWAASGRPGTDTAFDQDQMKIGRRLATKLLNAAKFVLSFPAPEADAQITDTLDLAMLAVLDDVVRQATSALEDFEYTTALERTERFFWVFCDDYLELVKQRAYGDVSEGSAESARLALRTALDTILRLFAPFLPYSAEETWSWWHTDSVHKAAWPVPQATPADGVALDLASSVITAVRREKSAAKLSMKAAVDSVSVYAPADQLDVIKSIGPDLRAAGNITALDVQASDDLRVEVSLAGV</sequence>
<dbReference type="NCBIfam" id="NF000540">
    <property type="entry name" value="alt_ValS"/>
    <property type="match status" value="1"/>
</dbReference>
<feature type="short sequence motif" description="'KMSKS' region" evidence="8">
    <location>
        <begin position="594"/>
        <end position="598"/>
    </location>
</feature>